<accession>A0A158K067</accession>
<reference evidence="2" key="1">
    <citation type="submission" date="2016-01" db="EMBL/GenBank/DDBJ databases">
        <authorList>
            <person name="Peeters Charlotte."/>
        </authorList>
    </citation>
    <scope>NUCLEOTIDE SEQUENCE</scope>
    <source>
        <strain evidence="2">LMG 22936</strain>
    </source>
</reference>
<organism evidence="2 3">
    <name type="scientific">Caballeronia telluris</name>
    <dbReference type="NCBI Taxonomy" id="326475"/>
    <lineage>
        <taxon>Bacteria</taxon>
        <taxon>Pseudomonadati</taxon>
        <taxon>Pseudomonadota</taxon>
        <taxon>Betaproteobacteria</taxon>
        <taxon>Burkholderiales</taxon>
        <taxon>Burkholderiaceae</taxon>
        <taxon>Caballeronia</taxon>
    </lineage>
</organism>
<sequence>MKSSASATISAWRWPSSSRRRKSCRPSRARSSKKKLAQNYERDYVSLYRVDRQAEVFRLFYQNKDASKLFLIRPDYAQPFSIGMLGSRFHLRKTVVINEIGNPKF</sequence>
<name>A0A158K067_9BURK</name>
<feature type="compositionally biased region" description="Basic residues" evidence="1">
    <location>
        <begin position="18"/>
        <end position="35"/>
    </location>
</feature>
<dbReference type="Proteomes" id="UP000054717">
    <property type="component" value="Unassembled WGS sequence"/>
</dbReference>
<dbReference type="AlphaFoldDB" id="A0A158K067"/>
<evidence type="ECO:0000256" key="1">
    <source>
        <dbReference type="SAM" id="MobiDB-lite"/>
    </source>
</evidence>
<gene>
    <name evidence="2" type="ORF">AWB66_04952</name>
</gene>
<protein>
    <submittedName>
        <fullName evidence="2">Uncharacterized protein</fullName>
    </submittedName>
</protein>
<feature type="region of interest" description="Disordered" evidence="1">
    <location>
        <begin position="1"/>
        <end position="35"/>
    </location>
</feature>
<evidence type="ECO:0000313" key="3">
    <source>
        <dbReference type="Proteomes" id="UP000054717"/>
    </source>
</evidence>
<keyword evidence="3" id="KW-1185">Reference proteome</keyword>
<proteinExistence type="predicted"/>
<comment type="caution">
    <text evidence="2">The sequence shown here is derived from an EMBL/GenBank/DDBJ whole genome shotgun (WGS) entry which is preliminary data.</text>
</comment>
<dbReference type="EMBL" id="FCNZ02000023">
    <property type="protein sequence ID" value="SAL74093.1"/>
    <property type="molecule type" value="Genomic_DNA"/>
</dbReference>
<evidence type="ECO:0000313" key="2">
    <source>
        <dbReference type="EMBL" id="SAL74093.1"/>
    </source>
</evidence>
<dbReference type="STRING" id="326475.AWB66_04952"/>